<sequence length="68" mass="7257">MIRHYTLMSSIIKTLTLMIMIVIIGAVRSPTGVTMRNPSLSTTHAPLELANLYGGGVAGHTEYPTVTG</sequence>
<protein>
    <submittedName>
        <fullName evidence="2">Uncharacterized protein</fullName>
    </submittedName>
</protein>
<keyword evidence="3" id="KW-1185">Reference proteome</keyword>
<dbReference type="Proteomes" id="UP000540787">
    <property type="component" value="Unassembled WGS sequence"/>
</dbReference>
<keyword evidence="1" id="KW-0472">Membrane</keyword>
<name>A0A7X0CDP2_9BURK</name>
<organism evidence="2 3">
    <name type="scientific">Massilia aurea</name>
    <dbReference type="NCBI Taxonomy" id="373040"/>
    <lineage>
        <taxon>Bacteria</taxon>
        <taxon>Pseudomonadati</taxon>
        <taxon>Pseudomonadota</taxon>
        <taxon>Betaproteobacteria</taxon>
        <taxon>Burkholderiales</taxon>
        <taxon>Oxalobacteraceae</taxon>
        <taxon>Telluria group</taxon>
        <taxon>Massilia</taxon>
    </lineage>
</organism>
<feature type="transmembrane region" description="Helical" evidence="1">
    <location>
        <begin position="6"/>
        <end position="27"/>
    </location>
</feature>
<evidence type="ECO:0000256" key="1">
    <source>
        <dbReference type="SAM" id="Phobius"/>
    </source>
</evidence>
<reference evidence="2 3" key="1">
    <citation type="submission" date="2020-08" db="EMBL/GenBank/DDBJ databases">
        <title>The Agave Microbiome: Exploring the role of microbial communities in plant adaptations to desert environments.</title>
        <authorList>
            <person name="Partida-Martinez L.P."/>
        </authorList>
    </citation>
    <scope>NUCLEOTIDE SEQUENCE [LARGE SCALE GENOMIC DNA]</scope>
    <source>
        <strain evidence="2 3">AT3.2</strain>
    </source>
</reference>
<keyword evidence="1" id="KW-1133">Transmembrane helix</keyword>
<gene>
    <name evidence="2" type="ORF">HD842_001639</name>
</gene>
<dbReference type="AlphaFoldDB" id="A0A7X0CDP2"/>
<keyword evidence="1" id="KW-0812">Transmembrane</keyword>
<dbReference type="EMBL" id="JACHBX010000001">
    <property type="protein sequence ID" value="MBB6133528.1"/>
    <property type="molecule type" value="Genomic_DNA"/>
</dbReference>
<comment type="caution">
    <text evidence="2">The sequence shown here is derived from an EMBL/GenBank/DDBJ whole genome shotgun (WGS) entry which is preliminary data.</text>
</comment>
<evidence type="ECO:0000313" key="2">
    <source>
        <dbReference type="EMBL" id="MBB6133528.1"/>
    </source>
</evidence>
<evidence type="ECO:0000313" key="3">
    <source>
        <dbReference type="Proteomes" id="UP000540787"/>
    </source>
</evidence>
<proteinExistence type="predicted"/>
<accession>A0A7X0CDP2</accession>